<dbReference type="PANTHER" id="PTHR33508:SF1">
    <property type="entry name" value="UPF0056 MEMBRANE PROTEIN YHCE"/>
    <property type="match status" value="1"/>
</dbReference>
<keyword evidence="5 7" id="KW-1133">Transmembrane helix</keyword>
<evidence type="ECO:0000313" key="8">
    <source>
        <dbReference type="EMBL" id="GGP19944.1"/>
    </source>
</evidence>
<evidence type="ECO:0000256" key="1">
    <source>
        <dbReference type="ARBA" id="ARBA00004651"/>
    </source>
</evidence>
<evidence type="ECO:0000256" key="5">
    <source>
        <dbReference type="ARBA" id="ARBA00022989"/>
    </source>
</evidence>
<proteinExistence type="inferred from homology"/>
<keyword evidence="6 7" id="KW-0472">Membrane</keyword>
<dbReference type="InterPro" id="IPR002771">
    <property type="entry name" value="Multi_antbiot-R_MarC"/>
</dbReference>
<comment type="subcellular location">
    <subcellularLocation>
        <location evidence="1 7">Cell membrane</location>
        <topology evidence="1 7">Multi-pass membrane protein</topology>
    </subcellularLocation>
</comment>
<feature type="transmembrane region" description="Helical" evidence="7">
    <location>
        <begin position="108"/>
        <end position="130"/>
    </location>
</feature>
<accession>A0A830GUR5</accession>
<evidence type="ECO:0000256" key="6">
    <source>
        <dbReference type="ARBA" id="ARBA00023136"/>
    </source>
</evidence>
<keyword evidence="4 7" id="KW-0812">Transmembrane</keyword>
<comment type="similarity">
    <text evidence="2 7">Belongs to the UPF0056 (MarC) family.</text>
</comment>
<dbReference type="RefSeq" id="WP_188595918.1">
    <property type="nucleotide sequence ID" value="NZ_BMNL01000001.1"/>
</dbReference>
<dbReference type="PANTHER" id="PTHR33508">
    <property type="entry name" value="UPF0056 MEMBRANE PROTEIN YHCE"/>
    <property type="match status" value="1"/>
</dbReference>
<feature type="transmembrane region" description="Helical" evidence="7">
    <location>
        <begin position="175"/>
        <end position="195"/>
    </location>
</feature>
<dbReference type="OrthoDB" id="10856at2157"/>
<dbReference type="EMBL" id="BMNL01000001">
    <property type="protein sequence ID" value="GGP19944.1"/>
    <property type="molecule type" value="Genomic_DNA"/>
</dbReference>
<sequence>MDGTYGLVIDTISVAVQLIAVIDPIGAVPLLFNVPDYDKRVRSISRLIGIAVPVILLIFALLGPYILSAFGININDFKIAGGIILLVVAIDILRGGTSSTVPINPDDYILVPIVTPLLVGPGAITAAMIYMTYYSAAVVILGIAIASAITYMTVRYSTILVKIMGQSMLKMVGRFFSLIIASWAIQLIVEGVTHVI</sequence>
<feature type="transmembrane region" description="Helical" evidence="7">
    <location>
        <begin position="12"/>
        <end position="32"/>
    </location>
</feature>
<reference evidence="8" key="2">
    <citation type="submission" date="2020-09" db="EMBL/GenBank/DDBJ databases">
        <authorList>
            <person name="Sun Q."/>
            <person name="Ohkuma M."/>
        </authorList>
    </citation>
    <scope>NUCLEOTIDE SEQUENCE</scope>
    <source>
        <strain evidence="8">JCM 10088</strain>
    </source>
</reference>
<feature type="transmembrane region" description="Helical" evidence="7">
    <location>
        <begin position="79"/>
        <end position="96"/>
    </location>
</feature>
<evidence type="ECO:0000256" key="2">
    <source>
        <dbReference type="ARBA" id="ARBA00009784"/>
    </source>
</evidence>
<keyword evidence="3" id="KW-1003">Cell membrane</keyword>
<comment type="caution">
    <text evidence="8">The sequence shown here is derived from an EMBL/GenBank/DDBJ whole genome shotgun (WGS) entry which is preliminary data.</text>
</comment>
<organism evidence="8 9">
    <name type="scientific">Thermocladium modestius</name>
    <dbReference type="NCBI Taxonomy" id="62609"/>
    <lineage>
        <taxon>Archaea</taxon>
        <taxon>Thermoproteota</taxon>
        <taxon>Thermoprotei</taxon>
        <taxon>Thermoproteales</taxon>
        <taxon>Thermoproteaceae</taxon>
        <taxon>Thermocladium</taxon>
    </lineage>
</organism>
<evidence type="ECO:0000256" key="7">
    <source>
        <dbReference type="RuleBase" id="RU362048"/>
    </source>
</evidence>
<reference evidence="8" key="1">
    <citation type="journal article" date="2014" name="Int. J. Syst. Evol. Microbiol.">
        <title>Complete genome sequence of Corynebacterium casei LMG S-19264T (=DSM 44701T), isolated from a smear-ripened cheese.</title>
        <authorList>
            <consortium name="US DOE Joint Genome Institute (JGI-PGF)"/>
            <person name="Walter F."/>
            <person name="Albersmeier A."/>
            <person name="Kalinowski J."/>
            <person name="Ruckert C."/>
        </authorList>
    </citation>
    <scope>NUCLEOTIDE SEQUENCE</scope>
    <source>
        <strain evidence="8">JCM 10088</strain>
    </source>
</reference>
<name>A0A830GUR5_9CREN</name>
<dbReference type="GO" id="GO:0005886">
    <property type="term" value="C:plasma membrane"/>
    <property type="evidence" value="ECO:0007669"/>
    <property type="project" value="UniProtKB-SubCell"/>
</dbReference>
<dbReference type="NCBIfam" id="TIGR00427">
    <property type="entry name" value="NAAT family transporter"/>
    <property type="match status" value="1"/>
</dbReference>
<evidence type="ECO:0000313" key="9">
    <source>
        <dbReference type="Proteomes" id="UP000610960"/>
    </source>
</evidence>
<protein>
    <recommendedName>
        <fullName evidence="7">UPF0056 membrane protein</fullName>
    </recommendedName>
</protein>
<gene>
    <name evidence="8" type="ORF">GCM10007981_05670</name>
</gene>
<feature type="transmembrane region" description="Helical" evidence="7">
    <location>
        <begin position="44"/>
        <end position="67"/>
    </location>
</feature>
<dbReference type="AlphaFoldDB" id="A0A830GUR5"/>
<evidence type="ECO:0000256" key="3">
    <source>
        <dbReference type="ARBA" id="ARBA00022475"/>
    </source>
</evidence>
<dbReference type="Proteomes" id="UP000610960">
    <property type="component" value="Unassembled WGS sequence"/>
</dbReference>
<keyword evidence="9" id="KW-1185">Reference proteome</keyword>
<dbReference type="Pfam" id="PF01914">
    <property type="entry name" value="MarC"/>
    <property type="match status" value="1"/>
</dbReference>
<evidence type="ECO:0000256" key="4">
    <source>
        <dbReference type="ARBA" id="ARBA00022692"/>
    </source>
</evidence>
<feature type="transmembrane region" description="Helical" evidence="7">
    <location>
        <begin position="136"/>
        <end position="154"/>
    </location>
</feature>